<accession>A0ABV8V413</accession>
<evidence type="ECO:0000313" key="4">
    <source>
        <dbReference type="Proteomes" id="UP001595840"/>
    </source>
</evidence>
<keyword evidence="4" id="KW-1185">Reference proteome</keyword>
<keyword evidence="2" id="KW-0732">Signal</keyword>
<dbReference type="RefSeq" id="WP_290259304.1">
    <property type="nucleotide sequence ID" value="NZ_JAUFQG010000004.1"/>
</dbReference>
<feature type="chain" id="PRO_5047500136" evidence="2">
    <location>
        <begin position="26"/>
        <end position="96"/>
    </location>
</feature>
<protein>
    <submittedName>
        <fullName evidence="3">Uncharacterized protein</fullName>
    </submittedName>
</protein>
<feature type="signal peptide" evidence="2">
    <location>
        <begin position="1"/>
        <end position="25"/>
    </location>
</feature>
<name>A0ABV8V413_9GAMM</name>
<organism evidence="3 4">
    <name type="scientific">Simiduia curdlanivorans</name>
    <dbReference type="NCBI Taxonomy" id="1492769"/>
    <lineage>
        <taxon>Bacteria</taxon>
        <taxon>Pseudomonadati</taxon>
        <taxon>Pseudomonadota</taxon>
        <taxon>Gammaproteobacteria</taxon>
        <taxon>Cellvibrionales</taxon>
        <taxon>Cellvibrionaceae</taxon>
        <taxon>Simiduia</taxon>
    </lineage>
</organism>
<evidence type="ECO:0000256" key="1">
    <source>
        <dbReference type="SAM" id="MobiDB-lite"/>
    </source>
</evidence>
<evidence type="ECO:0000313" key="3">
    <source>
        <dbReference type="EMBL" id="MFC4362645.1"/>
    </source>
</evidence>
<feature type="region of interest" description="Disordered" evidence="1">
    <location>
        <begin position="77"/>
        <end position="96"/>
    </location>
</feature>
<sequence length="96" mass="10894">MWRHLTSIKHLRLAFLALSLCLVFAQAIETQHDHQTFQTDCYLCQHSPALACGEEAPSLDAPATDAWQETTPYFRHHRQLEKRGKRDPPATTPVAA</sequence>
<gene>
    <name evidence="3" type="ORF">ACFOX3_10045</name>
</gene>
<reference evidence="4" key="1">
    <citation type="journal article" date="2019" name="Int. J. Syst. Evol. Microbiol.">
        <title>The Global Catalogue of Microorganisms (GCM) 10K type strain sequencing project: providing services to taxonomists for standard genome sequencing and annotation.</title>
        <authorList>
            <consortium name="The Broad Institute Genomics Platform"/>
            <consortium name="The Broad Institute Genome Sequencing Center for Infectious Disease"/>
            <person name="Wu L."/>
            <person name="Ma J."/>
        </authorList>
    </citation>
    <scope>NUCLEOTIDE SEQUENCE [LARGE SCALE GENOMIC DNA]</scope>
    <source>
        <strain evidence="4">CECT 8570</strain>
    </source>
</reference>
<dbReference type="EMBL" id="JBHSCX010000008">
    <property type="protein sequence ID" value="MFC4362645.1"/>
    <property type="molecule type" value="Genomic_DNA"/>
</dbReference>
<proteinExistence type="predicted"/>
<comment type="caution">
    <text evidence="3">The sequence shown here is derived from an EMBL/GenBank/DDBJ whole genome shotgun (WGS) entry which is preliminary data.</text>
</comment>
<dbReference type="Proteomes" id="UP001595840">
    <property type="component" value="Unassembled WGS sequence"/>
</dbReference>
<evidence type="ECO:0000256" key="2">
    <source>
        <dbReference type="SAM" id="SignalP"/>
    </source>
</evidence>